<name>A0A0R2ER59_9LACO</name>
<dbReference type="InterPro" id="IPR004720">
    <property type="entry name" value="PTS_IIB_sorbose-sp"/>
</dbReference>
<dbReference type="EMBL" id="AYZJ01000098">
    <property type="protein sequence ID" value="KRN18163.1"/>
    <property type="molecule type" value="Genomic_DNA"/>
</dbReference>
<evidence type="ECO:0000256" key="5">
    <source>
        <dbReference type="ARBA" id="ARBA00022679"/>
    </source>
</evidence>
<dbReference type="GO" id="GO:0009401">
    <property type="term" value="P:phosphoenolpyruvate-dependent sugar phosphotransferase system"/>
    <property type="evidence" value="ECO:0007669"/>
    <property type="project" value="UniProtKB-KW"/>
</dbReference>
<dbReference type="AlphaFoldDB" id="A0A0R2ER59"/>
<evidence type="ECO:0000259" key="8">
    <source>
        <dbReference type="PROSITE" id="PS51101"/>
    </source>
</evidence>
<keyword evidence="7" id="KW-0418">Kinase</keyword>
<evidence type="ECO:0000256" key="6">
    <source>
        <dbReference type="ARBA" id="ARBA00022683"/>
    </source>
</evidence>
<dbReference type="PROSITE" id="PS51101">
    <property type="entry name" value="PTS_EIIB_TYPE_4"/>
    <property type="match status" value="1"/>
</dbReference>
<evidence type="ECO:0000313" key="10">
    <source>
        <dbReference type="Proteomes" id="UP000050865"/>
    </source>
</evidence>
<dbReference type="GO" id="GO:0008982">
    <property type="term" value="F:protein-N(PI)-phosphohistidine-sugar phosphotransferase activity"/>
    <property type="evidence" value="ECO:0007669"/>
    <property type="project" value="InterPro"/>
</dbReference>
<keyword evidence="10" id="KW-1185">Reference proteome</keyword>
<keyword evidence="2" id="KW-0813">Transport</keyword>
<organism evidence="9 10">
    <name type="scientific">Lacticaseibacillus camelliae DSM 22697 = JCM 13995</name>
    <dbReference type="NCBI Taxonomy" id="1423730"/>
    <lineage>
        <taxon>Bacteria</taxon>
        <taxon>Bacillati</taxon>
        <taxon>Bacillota</taxon>
        <taxon>Bacilli</taxon>
        <taxon>Lactobacillales</taxon>
        <taxon>Lactobacillaceae</taxon>
        <taxon>Lacticaseibacillus</taxon>
    </lineage>
</organism>
<dbReference type="PATRIC" id="fig|1423730.4.peg.902"/>
<proteinExistence type="predicted"/>
<evidence type="ECO:0000256" key="4">
    <source>
        <dbReference type="ARBA" id="ARBA00022597"/>
    </source>
</evidence>
<comment type="caution">
    <text evidence="9">The sequence shown here is derived from an EMBL/GenBank/DDBJ whole genome shotgun (WGS) entry which is preliminary data.</text>
</comment>
<dbReference type="Proteomes" id="UP000050865">
    <property type="component" value="Unassembled WGS sequence"/>
</dbReference>
<comment type="subcellular location">
    <subcellularLocation>
        <location evidence="1">Cytoplasm</location>
    </subcellularLocation>
</comment>
<dbReference type="InterPro" id="IPR036667">
    <property type="entry name" value="PTS_IIB_sorbose-sp_sf"/>
</dbReference>
<evidence type="ECO:0000256" key="3">
    <source>
        <dbReference type="ARBA" id="ARBA00022490"/>
    </source>
</evidence>
<dbReference type="Pfam" id="PF03830">
    <property type="entry name" value="PTSIIB_sorb"/>
    <property type="match status" value="1"/>
</dbReference>
<keyword evidence="6" id="KW-0598">Phosphotransferase system</keyword>
<feature type="domain" description="PTS EIIB type-4" evidence="8">
    <location>
        <begin position="1"/>
        <end position="160"/>
    </location>
</feature>
<evidence type="ECO:0000256" key="1">
    <source>
        <dbReference type="ARBA" id="ARBA00004496"/>
    </source>
</evidence>
<keyword evidence="4" id="KW-0762">Sugar transport</keyword>
<dbReference type="Gene3D" id="3.40.35.10">
    <property type="entry name" value="Phosphotransferase system, sorbose subfamily IIB component"/>
    <property type="match status" value="1"/>
</dbReference>
<dbReference type="SUPFAM" id="SSF52728">
    <property type="entry name" value="PTS IIb component"/>
    <property type="match status" value="1"/>
</dbReference>
<keyword evidence="5" id="KW-0808">Transferase</keyword>
<dbReference type="GO" id="GO:0016301">
    <property type="term" value="F:kinase activity"/>
    <property type="evidence" value="ECO:0007669"/>
    <property type="project" value="UniProtKB-KW"/>
</dbReference>
<evidence type="ECO:0000313" key="9">
    <source>
        <dbReference type="EMBL" id="KRN18163.1"/>
    </source>
</evidence>
<gene>
    <name evidence="9" type="ORF">FC75_GL000855</name>
</gene>
<accession>A0A0R2ER59</accession>
<reference evidence="9 10" key="1">
    <citation type="journal article" date="2015" name="Genome Announc.">
        <title>Expanding the biotechnology potential of lactobacilli through comparative genomics of 213 strains and associated genera.</title>
        <authorList>
            <person name="Sun Z."/>
            <person name="Harris H.M."/>
            <person name="McCann A."/>
            <person name="Guo C."/>
            <person name="Argimon S."/>
            <person name="Zhang W."/>
            <person name="Yang X."/>
            <person name="Jeffery I.B."/>
            <person name="Cooney J.C."/>
            <person name="Kagawa T.F."/>
            <person name="Liu W."/>
            <person name="Song Y."/>
            <person name="Salvetti E."/>
            <person name="Wrobel A."/>
            <person name="Rasinkangas P."/>
            <person name="Parkhill J."/>
            <person name="Rea M.C."/>
            <person name="O'Sullivan O."/>
            <person name="Ritari J."/>
            <person name="Douillard F.P."/>
            <person name="Paul Ross R."/>
            <person name="Yang R."/>
            <person name="Briner A.E."/>
            <person name="Felis G.E."/>
            <person name="de Vos W.M."/>
            <person name="Barrangou R."/>
            <person name="Klaenhammer T.R."/>
            <person name="Caufield P.W."/>
            <person name="Cui Y."/>
            <person name="Zhang H."/>
            <person name="O'Toole P.W."/>
        </authorList>
    </citation>
    <scope>NUCLEOTIDE SEQUENCE [LARGE SCALE GENOMIC DNA]</scope>
    <source>
        <strain evidence="9 10">DSM 22697</strain>
    </source>
</reference>
<evidence type="ECO:0000256" key="2">
    <source>
        <dbReference type="ARBA" id="ARBA00022448"/>
    </source>
</evidence>
<keyword evidence="3" id="KW-0963">Cytoplasm</keyword>
<dbReference type="RefSeq" id="WP_054662673.1">
    <property type="nucleotide sequence ID" value="NZ_AYZJ01000098.1"/>
</dbReference>
<sequence length="160" mass="17749">MLRIDERLIHGQVALIWSRNLGVSRIIVVNDKAANDPIQTASLKMATPDTMKAIVLTRENAKVLFADPRIQQLDSLIVVNNPQDARFVTEIVSGIPRVNIGNFGRVGKAEEKKQYTDNLRLSDQDVADLQAIEDSGITLNYQIVPDQQLIAFDKLISKGA</sequence>
<evidence type="ECO:0000256" key="7">
    <source>
        <dbReference type="ARBA" id="ARBA00022777"/>
    </source>
</evidence>
<dbReference type="STRING" id="1423730.FC75_GL000855"/>
<dbReference type="GO" id="GO:0005737">
    <property type="term" value="C:cytoplasm"/>
    <property type="evidence" value="ECO:0007669"/>
    <property type="project" value="UniProtKB-SubCell"/>
</dbReference>
<protein>
    <recommendedName>
        <fullName evidence="8">PTS EIIB type-4 domain-containing protein</fullName>
    </recommendedName>
</protein>